<feature type="domain" description="Glycosyl transferase family 1" evidence="4">
    <location>
        <begin position="202"/>
        <end position="352"/>
    </location>
</feature>
<keyword evidence="7" id="KW-1185">Reference proteome</keyword>
<evidence type="ECO:0000256" key="1">
    <source>
        <dbReference type="ARBA" id="ARBA00009481"/>
    </source>
</evidence>
<gene>
    <name evidence="6" type="ORF">E2L08_09170</name>
</gene>
<dbReference type="AlphaFoldDB" id="A0A4R6A9H9"/>
<dbReference type="Gene3D" id="3.40.50.2000">
    <property type="entry name" value="Glycogen Phosphorylase B"/>
    <property type="match status" value="2"/>
</dbReference>
<evidence type="ECO:0000256" key="2">
    <source>
        <dbReference type="ARBA" id="ARBA00022676"/>
    </source>
</evidence>
<dbReference type="PANTHER" id="PTHR12526:SF640">
    <property type="entry name" value="COLANIC ACID BIOSYNTHESIS GLYCOSYLTRANSFERASE WCAL-RELATED"/>
    <property type="match status" value="1"/>
</dbReference>
<dbReference type="InterPro" id="IPR001296">
    <property type="entry name" value="Glyco_trans_1"/>
</dbReference>
<dbReference type="GO" id="GO:0016757">
    <property type="term" value="F:glycosyltransferase activity"/>
    <property type="evidence" value="ECO:0007669"/>
    <property type="project" value="UniProtKB-KW"/>
</dbReference>
<dbReference type="InterPro" id="IPR028098">
    <property type="entry name" value="Glyco_trans_4-like_N"/>
</dbReference>
<organism evidence="6 7">
    <name type="scientific">Palleronia sediminis</name>
    <dbReference type="NCBI Taxonomy" id="2547833"/>
    <lineage>
        <taxon>Bacteria</taxon>
        <taxon>Pseudomonadati</taxon>
        <taxon>Pseudomonadota</taxon>
        <taxon>Alphaproteobacteria</taxon>
        <taxon>Rhodobacterales</taxon>
        <taxon>Roseobacteraceae</taxon>
        <taxon>Palleronia</taxon>
    </lineage>
</organism>
<evidence type="ECO:0000259" key="4">
    <source>
        <dbReference type="Pfam" id="PF00534"/>
    </source>
</evidence>
<dbReference type="SUPFAM" id="SSF53756">
    <property type="entry name" value="UDP-Glycosyltransferase/glycogen phosphorylase"/>
    <property type="match status" value="1"/>
</dbReference>
<dbReference type="OrthoDB" id="9790710at2"/>
<dbReference type="Proteomes" id="UP000295701">
    <property type="component" value="Unassembled WGS sequence"/>
</dbReference>
<sequence>MGAAPPSPATGRICIATRDYLRPGETFVNRHVAHMWGGRTAVLCDRFSGENPAGVPVLARRGLAPSFADRLAAPVMAPAMRMGHGSSRVPWGARARAIEAFLRDAGCRAILAEFGTTAMLYPSLAARTGLPLFTYFRGTDASAALRDPRVRRGYGRLFPRLAGVFAVSQALLDALAAAGFAHDNAHVIPSGVDTRRFAPGAKRPGSFLAVGRFVDKKAPLVTLDAFAQGTRGTNARLTFIGDGPLLAPARTRATALGIADRVSFPGALPHDAVRDALAGAEVFVQHSVTDAAGNTEGLPTSIQEAMASGCVTVSTRHAGIPEAIEHGATGWLVAEQDGAAMAARIREASHADLAAMGARARAVACARFDNDRLLAACEAVIARAL</sequence>
<keyword evidence="3 6" id="KW-0808">Transferase</keyword>
<reference evidence="6 7" key="1">
    <citation type="submission" date="2019-03" db="EMBL/GenBank/DDBJ databases">
        <title>Primorskyibacter sp. SS33 isolated from sediments.</title>
        <authorList>
            <person name="Xunke S."/>
        </authorList>
    </citation>
    <scope>NUCLEOTIDE SEQUENCE [LARGE SCALE GENOMIC DNA]</scope>
    <source>
        <strain evidence="6 7">SS33</strain>
    </source>
</reference>
<name>A0A4R6A9H9_9RHOB</name>
<protein>
    <submittedName>
        <fullName evidence="6">Glycosyltransferase</fullName>
    </submittedName>
</protein>
<dbReference type="PANTHER" id="PTHR12526">
    <property type="entry name" value="GLYCOSYLTRANSFERASE"/>
    <property type="match status" value="1"/>
</dbReference>
<evidence type="ECO:0000259" key="5">
    <source>
        <dbReference type="Pfam" id="PF13439"/>
    </source>
</evidence>
<comment type="similarity">
    <text evidence="1">Belongs to the glycosyltransferase group 1 family. Glycosyltransferase 4 subfamily.</text>
</comment>
<evidence type="ECO:0000313" key="7">
    <source>
        <dbReference type="Proteomes" id="UP000295701"/>
    </source>
</evidence>
<comment type="caution">
    <text evidence="6">The sequence shown here is derived from an EMBL/GenBank/DDBJ whole genome shotgun (WGS) entry which is preliminary data.</text>
</comment>
<accession>A0A4R6A9H9</accession>
<proteinExistence type="inferred from homology"/>
<dbReference type="RefSeq" id="WP_133396895.1">
    <property type="nucleotide sequence ID" value="NZ_SNAA01000009.1"/>
</dbReference>
<dbReference type="EMBL" id="SNAA01000009">
    <property type="protein sequence ID" value="TDL79472.1"/>
    <property type="molecule type" value="Genomic_DNA"/>
</dbReference>
<dbReference type="Pfam" id="PF13439">
    <property type="entry name" value="Glyco_transf_4"/>
    <property type="match status" value="1"/>
</dbReference>
<dbReference type="Pfam" id="PF00534">
    <property type="entry name" value="Glycos_transf_1"/>
    <property type="match status" value="1"/>
</dbReference>
<feature type="domain" description="Glycosyltransferase subfamily 4-like N-terminal" evidence="5">
    <location>
        <begin position="95"/>
        <end position="196"/>
    </location>
</feature>
<keyword evidence="2" id="KW-0328">Glycosyltransferase</keyword>
<evidence type="ECO:0000256" key="3">
    <source>
        <dbReference type="ARBA" id="ARBA00022679"/>
    </source>
</evidence>
<evidence type="ECO:0000313" key="6">
    <source>
        <dbReference type="EMBL" id="TDL79472.1"/>
    </source>
</evidence>